<dbReference type="GO" id="GO:0012505">
    <property type="term" value="C:endomembrane system"/>
    <property type="evidence" value="ECO:0007669"/>
    <property type="project" value="UniProtKB-SubCell"/>
</dbReference>
<comment type="function">
    <text evidence="10">Carrier protein involved in proton-driven auxin influx. Mediates the formation of auxin gradient from developing leaves (site of auxin biosynthesis) to tips by contributing to the loading of auxin in vascular tissues and facilitating acropetal (base to tip) auxin transport within inner tissues of the root apex, and basipetal (tip to base) auxin transport within outer tissues of the root apex. May be involved in lateral roots and nodules formation.</text>
</comment>
<name>A0A9I9EIY1_CUCME</name>
<dbReference type="GO" id="GO:0006865">
    <property type="term" value="P:amino acid transport"/>
    <property type="evidence" value="ECO:0007669"/>
    <property type="project" value="UniProtKB-KW"/>
</dbReference>
<dbReference type="PANTHER" id="PTHR48017">
    <property type="entry name" value="OS05G0424000 PROTEIN-RELATED"/>
    <property type="match status" value="1"/>
</dbReference>
<feature type="transmembrane region" description="Helical" evidence="11">
    <location>
        <begin position="6"/>
        <end position="32"/>
    </location>
</feature>
<keyword evidence="4 11" id="KW-0812">Transmembrane</keyword>
<accession>A0A9I9EIY1</accession>
<keyword evidence="7 11" id="KW-1133">Transmembrane helix</keyword>
<dbReference type="InterPro" id="IPR013057">
    <property type="entry name" value="AA_transpt_TM"/>
</dbReference>
<comment type="similarity">
    <text evidence="2">Belongs to the amino acid/polyamine transporter 2 family. Amino acid/auxin permease (AAAP) (TC 2.A.18.1) subfamily.</text>
</comment>
<evidence type="ECO:0000256" key="6">
    <source>
        <dbReference type="ARBA" id="ARBA00022970"/>
    </source>
</evidence>
<evidence type="ECO:0000256" key="3">
    <source>
        <dbReference type="ARBA" id="ARBA00022448"/>
    </source>
</evidence>
<protein>
    <recommendedName>
        <fullName evidence="12">Amino acid transporter transmembrane domain-containing protein</fullName>
    </recommendedName>
</protein>
<keyword evidence="3" id="KW-0813">Transport</keyword>
<keyword evidence="9" id="KW-0927">Auxin signaling pathway</keyword>
<evidence type="ECO:0000256" key="5">
    <source>
        <dbReference type="ARBA" id="ARBA00022847"/>
    </source>
</evidence>
<dbReference type="Pfam" id="PF01490">
    <property type="entry name" value="Aa_trans"/>
    <property type="match status" value="1"/>
</dbReference>
<dbReference type="Gramene" id="MELO3C034396.2.1">
    <property type="protein sequence ID" value="MELO3C034396.2.1"/>
    <property type="gene ID" value="MELO3C034396.2"/>
</dbReference>
<feature type="transmembrane region" description="Helical" evidence="11">
    <location>
        <begin position="91"/>
        <end position="111"/>
    </location>
</feature>
<feature type="transmembrane region" description="Helical" evidence="11">
    <location>
        <begin position="150"/>
        <end position="171"/>
    </location>
</feature>
<evidence type="ECO:0000256" key="4">
    <source>
        <dbReference type="ARBA" id="ARBA00022692"/>
    </source>
</evidence>
<dbReference type="EnsemblPlants" id="MELO3C034396.2.1">
    <property type="protein sequence ID" value="MELO3C034396.2.1"/>
    <property type="gene ID" value="MELO3C034396.2"/>
</dbReference>
<evidence type="ECO:0000313" key="13">
    <source>
        <dbReference type="EnsemblPlants" id="MELO3C034396.2.1"/>
    </source>
</evidence>
<keyword evidence="8 11" id="KW-0472">Membrane</keyword>
<keyword evidence="6" id="KW-0029">Amino-acid transport</keyword>
<evidence type="ECO:0000256" key="8">
    <source>
        <dbReference type="ARBA" id="ARBA00023136"/>
    </source>
</evidence>
<dbReference type="GO" id="GO:0015293">
    <property type="term" value="F:symporter activity"/>
    <property type="evidence" value="ECO:0007669"/>
    <property type="project" value="UniProtKB-KW"/>
</dbReference>
<evidence type="ECO:0000256" key="9">
    <source>
        <dbReference type="ARBA" id="ARBA00023294"/>
    </source>
</evidence>
<proteinExistence type="inferred from homology"/>
<dbReference type="GO" id="GO:0009734">
    <property type="term" value="P:auxin-activated signaling pathway"/>
    <property type="evidence" value="ECO:0007669"/>
    <property type="project" value="UniProtKB-KW"/>
</dbReference>
<evidence type="ECO:0000256" key="1">
    <source>
        <dbReference type="ARBA" id="ARBA00004127"/>
    </source>
</evidence>
<evidence type="ECO:0000256" key="10">
    <source>
        <dbReference type="ARBA" id="ARBA00045588"/>
    </source>
</evidence>
<feature type="domain" description="Amino acid transporter transmembrane" evidence="12">
    <location>
        <begin position="6"/>
        <end position="168"/>
    </location>
</feature>
<reference evidence="13" key="1">
    <citation type="submission" date="2023-03" db="UniProtKB">
        <authorList>
            <consortium name="EnsemblPlants"/>
        </authorList>
    </citation>
    <scope>IDENTIFICATION</scope>
</reference>
<organism evidence="13">
    <name type="scientific">Cucumis melo</name>
    <name type="common">Muskmelon</name>
    <dbReference type="NCBI Taxonomy" id="3656"/>
    <lineage>
        <taxon>Eukaryota</taxon>
        <taxon>Viridiplantae</taxon>
        <taxon>Streptophyta</taxon>
        <taxon>Embryophyta</taxon>
        <taxon>Tracheophyta</taxon>
        <taxon>Spermatophyta</taxon>
        <taxon>Magnoliopsida</taxon>
        <taxon>eudicotyledons</taxon>
        <taxon>Gunneridae</taxon>
        <taxon>Pentapetalae</taxon>
        <taxon>rosids</taxon>
        <taxon>fabids</taxon>
        <taxon>Cucurbitales</taxon>
        <taxon>Cucurbitaceae</taxon>
        <taxon>Benincaseae</taxon>
        <taxon>Cucumis</taxon>
    </lineage>
</organism>
<keyword evidence="5" id="KW-0769">Symport</keyword>
<comment type="subcellular location">
    <subcellularLocation>
        <location evidence="1">Endomembrane system</location>
        <topology evidence="1">Multi-pass membrane protein</topology>
    </subcellularLocation>
</comment>
<evidence type="ECO:0000256" key="2">
    <source>
        <dbReference type="ARBA" id="ARBA00005590"/>
    </source>
</evidence>
<evidence type="ECO:0000256" key="7">
    <source>
        <dbReference type="ARBA" id="ARBA00022989"/>
    </source>
</evidence>
<evidence type="ECO:0000259" key="12">
    <source>
        <dbReference type="Pfam" id="PF01490"/>
    </source>
</evidence>
<feature type="transmembrane region" description="Helical" evidence="11">
    <location>
        <begin position="117"/>
        <end position="138"/>
    </location>
</feature>
<sequence length="180" mass="19839">MDESDVYKVLLVSFVLSTINYSSMAILGYLMYGENVESQITLSLPQHKISTKIAIFTSLVNPLSKYGSIIYPIAHAIEDASPLLATRMMSITVRTLLLVTTLIVAMSIPFFAYVMAFIGAFAGVATSILIPCICYLKINQDACKFGWELMFIVLIMLTGSCIGVVGTYTSIKEVIKRLRN</sequence>
<dbReference type="AlphaFoldDB" id="A0A9I9EIY1"/>
<evidence type="ECO:0000256" key="11">
    <source>
        <dbReference type="SAM" id="Phobius"/>
    </source>
</evidence>